<proteinExistence type="predicted"/>
<dbReference type="RefSeq" id="XP_016231554.1">
    <property type="nucleotide sequence ID" value="XM_016384952.1"/>
</dbReference>
<dbReference type="SUPFAM" id="SSF81383">
    <property type="entry name" value="F-box domain"/>
    <property type="match status" value="1"/>
</dbReference>
<dbReference type="InterPro" id="IPR001810">
    <property type="entry name" value="F-box_dom"/>
</dbReference>
<dbReference type="GeneID" id="27337721"/>
<dbReference type="Gene3D" id="3.80.10.10">
    <property type="entry name" value="Ribonuclease Inhibitor"/>
    <property type="match status" value="1"/>
</dbReference>
<protein>
    <recommendedName>
        <fullName evidence="1">F-box domain-containing protein</fullName>
    </recommendedName>
</protein>
<gene>
    <name evidence="2" type="ORF">PV08_10638</name>
</gene>
<dbReference type="HOGENOM" id="CLU_567448_0_0_1"/>
<name>A0A0D2AX88_9EURO</name>
<evidence type="ECO:0000259" key="1">
    <source>
        <dbReference type="PROSITE" id="PS50181"/>
    </source>
</evidence>
<dbReference type="Gene3D" id="1.20.1280.50">
    <property type="match status" value="1"/>
</dbReference>
<dbReference type="CDD" id="cd09917">
    <property type="entry name" value="F-box_SF"/>
    <property type="match status" value="1"/>
</dbReference>
<dbReference type="InterPro" id="IPR032675">
    <property type="entry name" value="LRR_dom_sf"/>
</dbReference>
<organism evidence="2 3">
    <name type="scientific">Exophiala spinifera</name>
    <dbReference type="NCBI Taxonomy" id="91928"/>
    <lineage>
        <taxon>Eukaryota</taxon>
        <taxon>Fungi</taxon>
        <taxon>Dikarya</taxon>
        <taxon>Ascomycota</taxon>
        <taxon>Pezizomycotina</taxon>
        <taxon>Eurotiomycetes</taxon>
        <taxon>Chaetothyriomycetidae</taxon>
        <taxon>Chaetothyriales</taxon>
        <taxon>Herpotrichiellaceae</taxon>
        <taxon>Exophiala</taxon>
    </lineage>
</organism>
<dbReference type="VEuPathDB" id="FungiDB:PV08_10638"/>
<evidence type="ECO:0000313" key="2">
    <source>
        <dbReference type="EMBL" id="KIW11338.1"/>
    </source>
</evidence>
<evidence type="ECO:0000313" key="3">
    <source>
        <dbReference type="Proteomes" id="UP000053328"/>
    </source>
</evidence>
<dbReference type="OrthoDB" id="2522477at2759"/>
<dbReference type="InterPro" id="IPR036047">
    <property type="entry name" value="F-box-like_dom_sf"/>
</dbReference>
<reference evidence="2 3" key="1">
    <citation type="submission" date="2015-01" db="EMBL/GenBank/DDBJ databases">
        <title>The Genome Sequence of Exophiala spinifera CBS89968.</title>
        <authorList>
            <consortium name="The Broad Institute Genomics Platform"/>
            <person name="Cuomo C."/>
            <person name="de Hoog S."/>
            <person name="Gorbushina A."/>
            <person name="Stielow B."/>
            <person name="Teixiera M."/>
            <person name="Abouelleil A."/>
            <person name="Chapman S.B."/>
            <person name="Priest M."/>
            <person name="Young S.K."/>
            <person name="Wortman J."/>
            <person name="Nusbaum C."/>
            <person name="Birren B."/>
        </authorList>
    </citation>
    <scope>NUCLEOTIDE SEQUENCE [LARGE SCALE GENOMIC DNA]</scope>
    <source>
        <strain evidence="2 3">CBS 89968</strain>
    </source>
</reference>
<accession>A0A0D2AX88</accession>
<dbReference type="Proteomes" id="UP000053328">
    <property type="component" value="Unassembled WGS sequence"/>
</dbReference>
<dbReference type="STRING" id="91928.A0A0D2AX88"/>
<dbReference type="Pfam" id="PF12937">
    <property type="entry name" value="F-box-like"/>
    <property type="match status" value="1"/>
</dbReference>
<dbReference type="SMART" id="SM00256">
    <property type="entry name" value="FBOX"/>
    <property type="match status" value="1"/>
</dbReference>
<feature type="domain" description="F-box" evidence="1">
    <location>
        <begin position="8"/>
        <end position="53"/>
    </location>
</feature>
<keyword evidence="3" id="KW-1185">Reference proteome</keyword>
<dbReference type="PROSITE" id="PS50181">
    <property type="entry name" value="FBOX"/>
    <property type="match status" value="1"/>
</dbReference>
<sequence>MIASMPTPLLLLHLPDEVLINIFDFLDFETLRKASLVCKHFLDLAEPLLYHTVNILSGEQAAVFSASLYANPRRATWVRSLLVSTKFGEDEGLSSLPPHIGHMRHLQNLCLETPDCNAKFPEERVAWVNLQDRYERIFESASAVAPGGQRVLPNLKSCTLHFVDAQKEIYSMTKYAMLFLHPNLRSLTMSCASTDFPDRLLTPFQGDKTLMKSTNLEHLHLEECDIFEPSLAILLSFPKALKSLKISEGIRYDGIFSARSSRMHGNVHPALLVDAMAEHCVDSLEYLSLSLGHLRQAFQNINHPGHHLDLTAFQALKQLDLDVRTVNLVRIRVPCDHATWRRFPPNLETLKIFGIPLGERPPFQARRRVWFPFDSCLAADKAKHGLKSLKNLIYSYEYYREDDEIPRTSVSDDESVDEISQVSLAHRNMIEKCNEVLPQYRKANIRLEIEMVALPNGFIPPYLFPEDKPRNFKLWESAPEWD</sequence>
<dbReference type="SUPFAM" id="SSF52047">
    <property type="entry name" value="RNI-like"/>
    <property type="match status" value="1"/>
</dbReference>
<dbReference type="AlphaFoldDB" id="A0A0D2AX88"/>
<dbReference type="EMBL" id="KN847499">
    <property type="protein sequence ID" value="KIW11338.1"/>
    <property type="molecule type" value="Genomic_DNA"/>
</dbReference>